<proteinExistence type="predicted"/>
<dbReference type="InterPro" id="IPR036388">
    <property type="entry name" value="WH-like_DNA-bd_sf"/>
</dbReference>
<dbReference type="RefSeq" id="WP_141845328.1">
    <property type="nucleotide sequence ID" value="NZ_VFPM01000003.1"/>
</dbReference>
<gene>
    <name evidence="4" type="ORF">FBY41_3273</name>
</gene>
<keyword evidence="5" id="KW-1185">Reference proteome</keyword>
<keyword evidence="1" id="KW-0805">Transcription regulation</keyword>
<dbReference type="InterPro" id="IPR012074">
    <property type="entry name" value="GAF_ANTAR"/>
</dbReference>
<evidence type="ECO:0000313" key="5">
    <source>
        <dbReference type="Proteomes" id="UP000316747"/>
    </source>
</evidence>
<comment type="caution">
    <text evidence="4">The sequence shown here is derived from an EMBL/GenBank/DDBJ whole genome shotgun (WGS) entry which is preliminary data.</text>
</comment>
<dbReference type="PROSITE" id="PS50921">
    <property type="entry name" value="ANTAR"/>
    <property type="match status" value="1"/>
</dbReference>
<evidence type="ECO:0000259" key="3">
    <source>
        <dbReference type="PROSITE" id="PS50921"/>
    </source>
</evidence>
<dbReference type="Proteomes" id="UP000316747">
    <property type="component" value="Unassembled WGS sequence"/>
</dbReference>
<dbReference type="Gene3D" id="3.30.450.40">
    <property type="match status" value="1"/>
</dbReference>
<dbReference type="SUPFAM" id="SSF55781">
    <property type="entry name" value="GAF domain-like"/>
    <property type="match status" value="1"/>
</dbReference>
<dbReference type="Pfam" id="PF03861">
    <property type="entry name" value="ANTAR"/>
    <property type="match status" value="1"/>
</dbReference>
<dbReference type="InterPro" id="IPR005561">
    <property type="entry name" value="ANTAR"/>
</dbReference>
<name>A0A543HHX5_9MICO</name>
<dbReference type="SMART" id="SM01012">
    <property type="entry name" value="ANTAR"/>
    <property type="match status" value="1"/>
</dbReference>
<feature type="domain" description="ANTAR" evidence="3">
    <location>
        <begin position="173"/>
        <end position="234"/>
    </location>
</feature>
<dbReference type="Pfam" id="PF13185">
    <property type="entry name" value="GAF_2"/>
    <property type="match status" value="1"/>
</dbReference>
<dbReference type="PIRSF" id="PIRSF036625">
    <property type="entry name" value="GAF_ANTAR"/>
    <property type="match status" value="1"/>
</dbReference>
<evidence type="ECO:0000256" key="1">
    <source>
        <dbReference type="ARBA" id="ARBA00023015"/>
    </source>
</evidence>
<evidence type="ECO:0000313" key="4">
    <source>
        <dbReference type="EMBL" id="TQM57928.1"/>
    </source>
</evidence>
<keyword evidence="2" id="KW-0804">Transcription</keyword>
<dbReference type="OrthoDB" id="4935162at2"/>
<organism evidence="4 5">
    <name type="scientific">Humibacillus xanthopallidus</name>
    <dbReference type="NCBI Taxonomy" id="412689"/>
    <lineage>
        <taxon>Bacteria</taxon>
        <taxon>Bacillati</taxon>
        <taxon>Actinomycetota</taxon>
        <taxon>Actinomycetes</taxon>
        <taxon>Micrococcales</taxon>
        <taxon>Intrasporangiaceae</taxon>
        <taxon>Humibacillus</taxon>
    </lineage>
</organism>
<dbReference type="Gene3D" id="1.10.10.10">
    <property type="entry name" value="Winged helix-like DNA-binding domain superfamily/Winged helix DNA-binding domain"/>
    <property type="match status" value="1"/>
</dbReference>
<accession>A0A543HHX5</accession>
<dbReference type="InterPro" id="IPR029016">
    <property type="entry name" value="GAF-like_dom_sf"/>
</dbReference>
<protein>
    <submittedName>
        <fullName evidence="4">GAF domain-containing protein</fullName>
    </submittedName>
</protein>
<reference evidence="4 5" key="1">
    <citation type="submission" date="2019-06" db="EMBL/GenBank/DDBJ databases">
        <title>Genome sequencing of plant associated microbes to promote plant fitness in Sorghum bicolor and Oryza sativa.</title>
        <authorList>
            <person name="Coleman-Derr D."/>
        </authorList>
    </citation>
    <scope>NUCLEOTIDE SEQUENCE [LARGE SCALE GENOMIC DNA]</scope>
    <source>
        <strain evidence="4 5">KV-663</strain>
    </source>
</reference>
<sequence>MNETDTMARIPGHLRRVAVDYQRLGQQLLHSSEANPFDAVTQLAVDRIPHAAAASITTLKHDRFVTSAATDDVARRADAIQYALGSGPCVDAIVDQAIYSPRDLASDDRWPEYGHRVQAELGLSSMLSYRMNLEFAGVIAGLNLYGRLPDAFDDHDLAEGLLLTTHAAQAVSAAHLRDRAENLERALSSNRDIGTAVGVLMGQHKLTRDQAFDLLRIASQNTNRKLRDVALDVIDTGDVDVTPHQRR</sequence>
<dbReference type="EMBL" id="VFPM01000003">
    <property type="protein sequence ID" value="TQM57928.1"/>
    <property type="molecule type" value="Genomic_DNA"/>
</dbReference>
<dbReference type="GO" id="GO:0003723">
    <property type="term" value="F:RNA binding"/>
    <property type="evidence" value="ECO:0007669"/>
    <property type="project" value="InterPro"/>
</dbReference>
<dbReference type="AlphaFoldDB" id="A0A543HHX5"/>
<dbReference type="InterPro" id="IPR003018">
    <property type="entry name" value="GAF"/>
</dbReference>
<evidence type="ECO:0000256" key="2">
    <source>
        <dbReference type="ARBA" id="ARBA00023163"/>
    </source>
</evidence>